<feature type="domain" description="Integrase catalytic" evidence="1">
    <location>
        <begin position="1"/>
        <end position="119"/>
    </location>
</feature>
<dbReference type="STRING" id="1802630.A3H26_03590"/>
<proteinExistence type="predicted"/>
<dbReference type="AlphaFoldDB" id="A0A1F4VH06"/>
<evidence type="ECO:0000259" key="1">
    <source>
        <dbReference type="PROSITE" id="PS50994"/>
    </source>
</evidence>
<dbReference type="InterPro" id="IPR012337">
    <property type="entry name" value="RNaseH-like_sf"/>
</dbReference>
<dbReference type="Proteomes" id="UP000177763">
    <property type="component" value="Unassembled WGS sequence"/>
</dbReference>
<dbReference type="PROSITE" id="PS50994">
    <property type="entry name" value="INTEGRASE"/>
    <property type="match status" value="1"/>
</dbReference>
<organism evidence="2 3">
    <name type="scientific">candidate division WWE3 bacterium RIFCSPLOWO2_12_FULL_36_10</name>
    <dbReference type="NCBI Taxonomy" id="1802630"/>
    <lineage>
        <taxon>Bacteria</taxon>
        <taxon>Katanobacteria</taxon>
    </lineage>
</organism>
<gene>
    <name evidence="2" type="ORF">A3H26_03590</name>
</gene>
<dbReference type="EMBL" id="MEVN01000042">
    <property type="protein sequence ID" value="OGC56250.1"/>
    <property type="molecule type" value="Genomic_DNA"/>
</dbReference>
<dbReference type="InterPro" id="IPR036397">
    <property type="entry name" value="RNaseH_sf"/>
</dbReference>
<reference evidence="2 3" key="1">
    <citation type="journal article" date="2016" name="Nat. Commun.">
        <title>Thousands of microbial genomes shed light on interconnected biogeochemical processes in an aquifer system.</title>
        <authorList>
            <person name="Anantharaman K."/>
            <person name="Brown C.T."/>
            <person name="Hug L.A."/>
            <person name="Sharon I."/>
            <person name="Castelle C.J."/>
            <person name="Probst A.J."/>
            <person name="Thomas B.C."/>
            <person name="Singh A."/>
            <person name="Wilkins M.J."/>
            <person name="Karaoz U."/>
            <person name="Brodie E.L."/>
            <person name="Williams K.H."/>
            <person name="Hubbard S.S."/>
            <person name="Banfield J.F."/>
        </authorList>
    </citation>
    <scope>NUCLEOTIDE SEQUENCE [LARGE SCALE GENOMIC DNA]</scope>
</reference>
<protein>
    <recommendedName>
        <fullName evidence="1">Integrase catalytic domain-containing protein</fullName>
    </recommendedName>
</protein>
<name>A0A1F4VH06_UNCKA</name>
<dbReference type="SUPFAM" id="SSF53098">
    <property type="entry name" value="Ribonuclease H-like"/>
    <property type="match status" value="1"/>
</dbReference>
<comment type="caution">
    <text evidence="2">The sequence shown here is derived from an EMBL/GenBank/DDBJ whole genome shotgun (WGS) entry which is preliminary data.</text>
</comment>
<dbReference type="Gene3D" id="3.30.420.10">
    <property type="entry name" value="Ribonuclease H-like superfamily/Ribonuclease H"/>
    <property type="match status" value="1"/>
</dbReference>
<dbReference type="InterPro" id="IPR001584">
    <property type="entry name" value="Integrase_cat-core"/>
</dbReference>
<accession>A0A1F4VH06</accession>
<dbReference type="GO" id="GO:0015074">
    <property type="term" value="P:DNA integration"/>
    <property type="evidence" value="ECO:0007669"/>
    <property type="project" value="InterPro"/>
</dbReference>
<evidence type="ECO:0000313" key="2">
    <source>
        <dbReference type="EMBL" id="OGC56250.1"/>
    </source>
</evidence>
<evidence type="ECO:0000313" key="3">
    <source>
        <dbReference type="Proteomes" id="UP000177763"/>
    </source>
</evidence>
<dbReference type="GO" id="GO:0003676">
    <property type="term" value="F:nucleic acid binding"/>
    <property type="evidence" value="ECO:0007669"/>
    <property type="project" value="InterPro"/>
</dbReference>
<dbReference type="Pfam" id="PF13683">
    <property type="entry name" value="rve_3"/>
    <property type="match status" value="1"/>
</dbReference>
<sequence length="121" mass="14652">MIARTARPRLLEILPKLPFKAVFIQTDNGLEFQDRFLEYLKDIGLTHHFIHKNTPNENAVIERSFRTDEEEFFFMMKKSPKHYDELREWFAKYLNKYNTWRPHLGINLKTPMEVVADVMRH</sequence>